<name>A0A645CRV8_9ZZZZ</name>
<accession>A0A645CRV8</accession>
<evidence type="ECO:0000256" key="6">
    <source>
        <dbReference type="ARBA" id="ARBA00023136"/>
    </source>
</evidence>
<comment type="subcellular location">
    <subcellularLocation>
        <location evidence="1">Cell membrane</location>
        <topology evidence="1">Multi-pass membrane protein</topology>
    </subcellularLocation>
</comment>
<feature type="transmembrane region" description="Helical" evidence="7">
    <location>
        <begin position="181"/>
        <end position="204"/>
    </location>
</feature>
<evidence type="ECO:0000256" key="7">
    <source>
        <dbReference type="SAM" id="Phobius"/>
    </source>
</evidence>
<keyword evidence="5 7" id="KW-1133">Transmembrane helix</keyword>
<dbReference type="EMBL" id="VSSQ01029349">
    <property type="protein sequence ID" value="MPM79442.1"/>
    <property type="molecule type" value="Genomic_DNA"/>
</dbReference>
<dbReference type="Gene3D" id="1.10.3720.10">
    <property type="entry name" value="MetI-like"/>
    <property type="match status" value="1"/>
</dbReference>
<keyword evidence="4 7" id="KW-0812">Transmembrane</keyword>
<keyword evidence="2" id="KW-0813">Transport</keyword>
<evidence type="ECO:0000259" key="8">
    <source>
        <dbReference type="PROSITE" id="PS50928"/>
    </source>
</evidence>
<dbReference type="InterPro" id="IPR000515">
    <property type="entry name" value="MetI-like"/>
</dbReference>
<dbReference type="PANTHER" id="PTHR43744">
    <property type="entry name" value="ABC TRANSPORTER PERMEASE PROTEIN MG189-RELATED-RELATED"/>
    <property type="match status" value="1"/>
</dbReference>
<reference evidence="9" key="1">
    <citation type="submission" date="2019-08" db="EMBL/GenBank/DDBJ databases">
        <authorList>
            <person name="Kucharzyk K."/>
            <person name="Murdoch R.W."/>
            <person name="Higgins S."/>
            <person name="Loffler F."/>
        </authorList>
    </citation>
    <scope>NUCLEOTIDE SEQUENCE</scope>
</reference>
<sequence length="275" mass="30653">MKKHSFRFSALSVRLLLILLTLLCAVPFLVVFVNSSHSSLDIIQKFNILPGNSLAGNYKTMQSLVDIWRGFVNSILITVPYTILTGYFGAMIAYGFAKFNFRFKGALYAIVLVSMMIPSQLSIIGFYRLCLNLGMTNSYLPFIIPGIANATTVFFLRGIIEQSISDSMIEAPRIEGCSEFGIFNRIVLPCIMPGVATMCIFNFVASWNAYMGPLIILQKKELYTMPVMISMIKGLYVTNYGAMYLAIAISVIPIMIVFAFFSRYIIDGLTTGSEK</sequence>
<dbReference type="Pfam" id="PF00528">
    <property type="entry name" value="BPD_transp_1"/>
    <property type="match status" value="1"/>
</dbReference>
<evidence type="ECO:0000256" key="2">
    <source>
        <dbReference type="ARBA" id="ARBA00022448"/>
    </source>
</evidence>
<organism evidence="9">
    <name type="scientific">bioreactor metagenome</name>
    <dbReference type="NCBI Taxonomy" id="1076179"/>
    <lineage>
        <taxon>unclassified sequences</taxon>
        <taxon>metagenomes</taxon>
        <taxon>ecological metagenomes</taxon>
    </lineage>
</organism>
<evidence type="ECO:0000256" key="1">
    <source>
        <dbReference type="ARBA" id="ARBA00004651"/>
    </source>
</evidence>
<evidence type="ECO:0000313" key="9">
    <source>
        <dbReference type="EMBL" id="MPM79442.1"/>
    </source>
</evidence>
<evidence type="ECO:0000256" key="5">
    <source>
        <dbReference type="ARBA" id="ARBA00022989"/>
    </source>
</evidence>
<dbReference type="GO" id="GO:0055085">
    <property type="term" value="P:transmembrane transport"/>
    <property type="evidence" value="ECO:0007669"/>
    <property type="project" value="InterPro"/>
</dbReference>
<dbReference type="CDD" id="cd06261">
    <property type="entry name" value="TM_PBP2"/>
    <property type="match status" value="1"/>
</dbReference>
<gene>
    <name evidence="9" type="primary">araQ_84</name>
    <name evidence="9" type="ORF">SDC9_126475</name>
</gene>
<keyword evidence="6 7" id="KW-0472">Membrane</keyword>
<feature type="transmembrane region" description="Helical" evidence="7">
    <location>
        <begin position="242"/>
        <end position="266"/>
    </location>
</feature>
<dbReference type="GO" id="GO:0005886">
    <property type="term" value="C:plasma membrane"/>
    <property type="evidence" value="ECO:0007669"/>
    <property type="project" value="UniProtKB-SubCell"/>
</dbReference>
<dbReference type="AlphaFoldDB" id="A0A645CRV8"/>
<evidence type="ECO:0000256" key="4">
    <source>
        <dbReference type="ARBA" id="ARBA00022692"/>
    </source>
</evidence>
<dbReference type="PROSITE" id="PS50928">
    <property type="entry name" value="ABC_TM1"/>
    <property type="match status" value="1"/>
</dbReference>
<dbReference type="PANTHER" id="PTHR43744:SF2">
    <property type="entry name" value="ARABINOOLIGOSACCHARIDES TRANSPORT SYSTEM PERMEASE PROTEIN ARAQ"/>
    <property type="match status" value="1"/>
</dbReference>
<feature type="domain" description="ABC transmembrane type-1" evidence="8">
    <location>
        <begin position="71"/>
        <end position="261"/>
    </location>
</feature>
<dbReference type="InterPro" id="IPR035906">
    <property type="entry name" value="MetI-like_sf"/>
</dbReference>
<comment type="caution">
    <text evidence="9">The sequence shown here is derived from an EMBL/GenBank/DDBJ whole genome shotgun (WGS) entry which is preliminary data.</text>
</comment>
<keyword evidence="3" id="KW-1003">Cell membrane</keyword>
<feature type="transmembrane region" description="Helical" evidence="7">
    <location>
        <begin position="106"/>
        <end position="127"/>
    </location>
</feature>
<feature type="transmembrane region" description="Helical" evidence="7">
    <location>
        <begin position="139"/>
        <end position="160"/>
    </location>
</feature>
<feature type="transmembrane region" description="Helical" evidence="7">
    <location>
        <begin position="71"/>
        <end position="94"/>
    </location>
</feature>
<protein>
    <submittedName>
        <fullName evidence="9">L-arabinose transport system permease protein AraQ</fullName>
    </submittedName>
</protein>
<dbReference type="SUPFAM" id="SSF161098">
    <property type="entry name" value="MetI-like"/>
    <property type="match status" value="1"/>
</dbReference>
<proteinExistence type="predicted"/>
<evidence type="ECO:0000256" key="3">
    <source>
        <dbReference type="ARBA" id="ARBA00022475"/>
    </source>
</evidence>